<feature type="region of interest" description="Disordered" evidence="1">
    <location>
        <begin position="67"/>
        <end position="176"/>
    </location>
</feature>
<evidence type="ECO:0000256" key="1">
    <source>
        <dbReference type="SAM" id="MobiDB-lite"/>
    </source>
</evidence>
<keyword evidence="3" id="KW-1185">Reference proteome</keyword>
<comment type="caution">
    <text evidence="2">The sequence shown here is derived from an EMBL/GenBank/DDBJ whole genome shotgun (WGS) entry which is preliminary data.</text>
</comment>
<dbReference type="OrthoDB" id="5990379at2759"/>
<organism evidence="2 3">
    <name type="scientific">Paramuricea clavata</name>
    <name type="common">Red gorgonian</name>
    <name type="synonym">Violescent sea-whip</name>
    <dbReference type="NCBI Taxonomy" id="317549"/>
    <lineage>
        <taxon>Eukaryota</taxon>
        <taxon>Metazoa</taxon>
        <taxon>Cnidaria</taxon>
        <taxon>Anthozoa</taxon>
        <taxon>Octocorallia</taxon>
        <taxon>Malacalcyonacea</taxon>
        <taxon>Plexauridae</taxon>
        <taxon>Paramuricea</taxon>
    </lineage>
</organism>
<evidence type="ECO:0000313" key="2">
    <source>
        <dbReference type="EMBL" id="CAB3998107.1"/>
    </source>
</evidence>
<dbReference type="EMBL" id="CACRXK020003267">
    <property type="protein sequence ID" value="CAB3998107.1"/>
    <property type="molecule type" value="Genomic_DNA"/>
</dbReference>
<accession>A0A7D9I1Q3</accession>
<proteinExistence type="predicted"/>
<dbReference type="Proteomes" id="UP001152795">
    <property type="component" value="Unassembled WGS sequence"/>
</dbReference>
<evidence type="ECO:0000313" key="3">
    <source>
        <dbReference type="Proteomes" id="UP001152795"/>
    </source>
</evidence>
<sequence length="176" mass="19897">MDEAYSIAQDKIKEKGIKAKRSYDRWVRSSVLEPGDRMLVRNLTERGGPGKLRPFWGNDIYVVVNRKGPESPVYETKRENVQDEEASSDEDFSDVVMVSPPRETRSAQSRNPLPTDEAVPDNSDNLAVDDNLETLELQTPTETEETLDLSGEQSNLNPVHDIPTIPVVENPRPQRH</sequence>
<reference evidence="2" key="1">
    <citation type="submission" date="2020-04" db="EMBL/GenBank/DDBJ databases">
        <authorList>
            <person name="Alioto T."/>
            <person name="Alioto T."/>
            <person name="Gomez Garrido J."/>
        </authorList>
    </citation>
    <scope>NUCLEOTIDE SEQUENCE</scope>
    <source>
        <strain evidence="2">A484AB</strain>
    </source>
</reference>
<name>A0A7D9I1Q3_PARCT</name>
<protein>
    <submittedName>
        <fullName evidence="2">Uncharacterized protein</fullName>
    </submittedName>
</protein>
<gene>
    <name evidence="2" type="ORF">PACLA_8A043702</name>
</gene>
<feature type="compositionally biased region" description="Acidic residues" evidence="1">
    <location>
        <begin position="82"/>
        <end position="93"/>
    </location>
</feature>
<dbReference type="AlphaFoldDB" id="A0A7D9I1Q3"/>